<dbReference type="EMBL" id="VSSQ01043815">
    <property type="protein sequence ID" value="MPM97545.1"/>
    <property type="molecule type" value="Genomic_DNA"/>
</dbReference>
<comment type="caution">
    <text evidence="1">The sequence shown here is derived from an EMBL/GenBank/DDBJ whole genome shotgun (WGS) entry which is preliminary data.</text>
</comment>
<sequence length="269" mass="32142">MPLSVHRLFNMDKYVPGSLILGSKKDVVMEDELIRRGEKPSAYLDFPVSAYDYEYIDLFNWQNEVKDLISEREFVRRVYVQEGAIADRIKKGLITPDLQVPMINKTFNYFKEESIEKYAKEFGWELITAANMKDKFIDFVSKMTMAYSYKPVLLKAMLEYANDKGKVFIEDIVDYFIDYYEDRKNKGLIVEKPKSPYCKDSYTRKEIEKNIFSNPFDKYEQMNFMKKSKDVEFVEFNSNIWKKLTHEDKKHIEEICDKKLEEYFKKLEA</sequence>
<accession>A0A645E7T4</accession>
<organism evidence="1">
    <name type="scientific">bioreactor metagenome</name>
    <dbReference type="NCBI Taxonomy" id="1076179"/>
    <lineage>
        <taxon>unclassified sequences</taxon>
        <taxon>metagenomes</taxon>
        <taxon>ecological metagenomes</taxon>
    </lineage>
</organism>
<dbReference type="AlphaFoldDB" id="A0A645E7T4"/>
<name>A0A645E7T4_9ZZZZ</name>
<evidence type="ECO:0000313" key="1">
    <source>
        <dbReference type="EMBL" id="MPM97545.1"/>
    </source>
</evidence>
<proteinExistence type="predicted"/>
<protein>
    <submittedName>
        <fullName evidence="1">Uncharacterized protein</fullName>
    </submittedName>
</protein>
<gene>
    <name evidence="1" type="ORF">SDC9_144719</name>
</gene>
<reference evidence="1" key="1">
    <citation type="submission" date="2019-08" db="EMBL/GenBank/DDBJ databases">
        <authorList>
            <person name="Kucharzyk K."/>
            <person name="Murdoch R.W."/>
            <person name="Higgins S."/>
            <person name="Loffler F."/>
        </authorList>
    </citation>
    <scope>NUCLEOTIDE SEQUENCE</scope>
</reference>